<evidence type="ECO:0000256" key="4">
    <source>
        <dbReference type="ARBA" id="ARBA00023163"/>
    </source>
</evidence>
<name>A0A0F5N075_9MYCO</name>
<accession>A0A0F5N075</accession>
<evidence type="ECO:0000256" key="5">
    <source>
        <dbReference type="PROSITE-ProRule" id="PRU00335"/>
    </source>
</evidence>
<keyword evidence="4" id="KW-0804">Transcription</keyword>
<dbReference type="PATRIC" id="fig|342002.3.peg.1211"/>
<dbReference type="Proteomes" id="UP000034416">
    <property type="component" value="Unassembled WGS sequence"/>
</dbReference>
<comment type="caution">
    <text evidence="7">The sequence shown here is derived from an EMBL/GenBank/DDBJ whole genome shotgun (WGS) entry which is preliminary data.</text>
</comment>
<dbReference type="OrthoDB" id="6077212at2"/>
<evidence type="ECO:0000256" key="1">
    <source>
        <dbReference type="ARBA" id="ARBA00011738"/>
    </source>
</evidence>
<dbReference type="FunFam" id="1.10.10.60:FF:000141">
    <property type="entry name" value="TetR family transcriptional regulator"/>
    <property type="match status" value="1"/>
</dbReference>
<dbReference type="STRING" id="342002.BST15_06675"/>
<evidence type="ECO:0000313" key="8">
    <source>
        <dbReference type="Proteomes" id="UP000034416"/>
    </source>
</evidence>
<proteinExistence type="predicted"/>
<keyword evidence="3 5" id="KW-0238">DNA-binding</keyword>
<dbReference type="InterPro" id="IPR050109">
    <property type="entry name" value="HTH-type_TetR-like_transc_reg"/>
</dbReference>
<dbReference type="AlphaFoldDB" id="A0A0F5N075"/>
<dbReference type="Pfam" id="PF00440">
    <property type="entry name" value="TetR_N"/>
    <property type="match status" value="1"/>
</dbReference>
<dbReference type="GO" id="GO:0045892">
    <property type="term" value="P:negative regulation of DNA-templated transcription"/>
    <property type="evidence" value="ECO:0007669"/>
    <property type="project" value="UniProtKB-ARBA"/>
</dbReference>
<keyword evidence="2" id="KW-0805">Transcription regulation</keyword>
<dbReference type="Gene3D" id="1.10.357.10">
    <property type="entry name" value="Tetracycline Repressor, domain 2"/>
    <property type="match status" value="1"/>
</dbReference>
<dbReference type="PANTHER" id="PTHR30055:SF234">
    <property type="entry name" value="HTH-TYPE TRANSCRIPTIONAL REGULATOR BETI"/>
    <property type="match status" value="1"/>
</dbReference>
<dbReference type="PROSITE" id="PS50977">
    <property type="entry name" value="HTH_TETR_2"/>
    <property type="match status" value="1"/>
</dbReference>
<dbReference type="PRINTS" id="PR00455">
    <property type="entry name" value="HTHTETR"/>
</dbReference>
<dbReference type="PANTHER" id="PTHR30055">
    <property type="entry name" value="HTH-TYPE TRANSCRIPTIONAL REGULATOR RUTR"/>
    <property type="match status" value="1"/>
</dbReference>
<dbReference type="GO" id="GO:0003700">
    <property type="term" value="F:DNA-binding transcription factor activity"/>
    <property type="evidence" value="ECO:0007669"/>
    <property type="project" value="TreeGrafter"/>
</dbReference>
<dbReference type="InterPro" id="IPR009057">
    <property type="entry name" value="Homeodomain-like_sf"/>
</dbReference>
<feature type="DNA-binding region" description="H-T-H motif" evidence="5">
    <location>
        <begin position="37"/>
        <end position="56"/>
    </location>
</feature>
<gene>
    <name evidence="7" type="ORF">WR43_06115</name>
</gene>
<dbReference type="SUPFAM" id="SSF46689">
    <property type="entry name" value="Homeodomain-like"/>
    <property type="match status" value="1"/>
</dbReference>
<feature type="domain" description="HTH tetR-type" evidence="6">
    <location>
        <begin position="14"/>
        <end position="74"/>
    </location>
</feature>
<evidence type="ECO:0000313" key="7">
    <source>
        <dbReference type="EMBL" id="KKC00250.1"/>
    </source>
</evidence>
<dbReference type="GO" id="GO:0000976">
    <property type="term" value="F:transcription cis-regulatory region binding"/>
    <property type="evidence" value="ECO:0007669"/>
    <property type="project" value="TreeGrafter"/>
</dbReference>
<evidence type="ECO:0000256" key="2">
    <source>
        <dbReference type="ARBA" id="ARBA00023015"/>
    </source>
</evidence>
<evidence type="ECO:0000256" key="3">
    <source>
        <dbReference type="ARBA" id="ARBA00023125"/>
    </source>
</evidence>
<dbReference type="EMBL" id="LASW01000016">
    <property type="protein sequence ID" value="KKC00250.1"/>
    <property type="molecule type" value="Genomic_DNA"/>
</dbReference>
<reference evidence="8" key="1">
    <citation type="submission" date="2015-04" db="EMBL/GenBank/DDBJ databases">
        <title>Genome sequence of Mycobacterium arupense GUC1.</title>
        <authorList>
            <person name="Greninger A.L."/>
            <person name="Cunningham G."/>
            <person name="Chiu C.Y."/>
            <person name="Miller S."/>
        </authorList>
    </citation>
    <scope>NUCLEOTIDE SEQUENCE [LARGE SCALE GENOMIC DNA]</scope>
    <source>
        <strain evidence="8">GUC1</strain>
    </source>
</reference>
<protein>
    <submittedName>
        <fullName evidence="7">TetR family transcriptional regulator</fullName>
    </submittedName>
</protein>
<comment type="subunit">
    <text evidence="1">Homodimer.</text>
</comment>
<dbReference type="InterPro" id="IPR001647">
    <property type="entry name" value="HTH_TetR"/>
</dbReference>
<sequence length="197" mass="21122">MAGPAAVNVGEPMSGTAGAILDAARVEFARHAFRRANIDAVAQRAGVSRRTLYRHFPTKEALFEQLVETDTQALFLELAQAARAQDAAGAIVECFTLAMRRITESPLATAIIETEPELLVGINTPSGEKALLRASHLVAATLRLCGVTMPDDTVLPAAEILVRLVGSLLTNRAGVLDINDTAAVREYAQTYLARLVW</sequence>
<organism evidence="7 8">
    <name type="scientific">Mycolicibacter arupensis</name>
    <dbReference type="NCBI Taxonomy" id="342002"/>
    <lineage>
        <taxon>Bacteria</taxon>
        <taxon>Bacillati</taxon>
        <taxon>Actinomycetota</taxon>
        <taxon>Actinomycetes</taxon>
        <taxon>Mycobacteriales</taxon>
        <taxon>Mycobacteriaceae</taxon>
        <taxon>Mycolicibacter</taxon>
    </lineage>
</organism>
<evidence type="ECO:0000259" key="6">
    <source>
        <dbReference type="PROSITE" id="PS50977"/>
    </source>
</evidence>
<dbReference type="RefSeq" id="WP_046188701.1">
    <property type="nucleotide sequence ID" value="NZ_JACKUJ010000049.1"/>
</dbReference>